<dbReference type="AlphaFoldDB" id="A0A317E199"/>
<feature type="domain" description="Response regulatory" evidence="2">
    <location>
        <begin position="1"/>
        <end position="69"/>
    </location>
</feature>
<feature type="modified residue" description="4-aspartylphosphate" evidence="1">
    <location>
        <position position="4"/>
    </location>
</feature>
<comment type="caution">
    <text evidence="3">The sequence shown here is derived from an EMBL/GenBank/DDBJ whole genome shotgun (WGS) entry which is preliminary data.</text>
</comment>
<name>A0A317E199_9PROT</name>
<organism evidence="3 4">
    <name type="scientific">Zavarzinia compransoris</name>
    <dbReference type="NCBI Taxonomy" id="1264899"/>
    <lineage>
        <taxon>Bacteria</taxon>
        <taxon>Pseudomonadati</taxon>
        <taxon>Pseudomonadota</taxon>
        <taxon>Alphaproteobacteria</taxon>
        <taxon>Rhodospirillales</taxon>
        <taxon>Zavarziniaceae</taxon>
        <taxon>Zavarzinia</taxon>
    </lineage>
</organism>
<evidence type="ECO:0000256" key="1">
    <source>
        <dbReference type="PROSITE-ProRule" id="PRU00169"/>
    </source>
</evidence>
<evidence type="ECO:0000313" key="3">
    <source>
        <dbReference type="EMBL" id="PWR20867.1"/>
    </source>
</evidence>
<dbReference type="SUPFAM" id="SSF52172">
    <property type="entry name" value="CheY-like"/>
    <property type="match status" value="1"/>
</dbReference>
<dbReference type="GO" id="GO:0000160">
    <property type="term" value="P:phosphorelay signal transduction system"/>
    <property type="evidence" value="ECO:0007669"/>
    <property type="project" value="InterPro"/>
</dbReference>
<dbReference type="Proteomes" id="UP000246077">
    <property type="component" value="Unassembled WGS sequence"/>
</dbReference>
<keyword evidence="1" id="KW-0597">Phosphoprotein</keyword>
<reference evidence="4" key="1">
    <citation type="submission" date="2018-05" db="EMBL/GenBank/DDBJ databases">
        <title>Zavarzinia sp. HR-AS.</title>
        <authorList>
            <person name="Lee Y."/>
            <person name="Jeon C.O."/>
        </authorList>
    </citation>
    <scope>NUCLEOTIDE SEQUENCE [LARGE SCALE GENOMIC DNA]</scope>
    <source>
        <strain evidence="4">DSM 1231</strain>
    </source>
</reference>
<sequence>MLLDIEMRVLDGLRLARVVQALTPAADLVMMSGHPYLCRAVSELLGPGVAVLARPFAFDDLLSRLGDRHLPVPA</sequence>
<gene>
    <name evidence="3" type="ORF">DKG75_12815</name>
</gene>
<dbReference type="InterPro" id="IPR011006">
    <property type="entry name" value="CheY-like_superfamily"/>
</dbReference>
<protein>
    <recommendedName>
        <fullName evidence="2">Response regulatory domain-containing protein</fullName>
    </recommendedName>
</protein>
<keyword evidence="4" id="KW-1185">Reference proteome</keyword>
<dbReference type="RefSeq" id="WP_109921511.1">
    <property type="nucleotide sequence ID" value="NZ_QGLF01000003.1"/>
</dbReference>
<dbReference type="Gene3D" id="3.40.50.2300">
    <property type="match status" value="1"/>
</dbReference>
<dbReference type="PROSITE" id="PS50110">
    <property type="entry name" value="RESPONSE_REGULATORY"/>
    <property type="match status" value="1"/>
</dbReference>
<accession>A0A317E199</accession>
<evidence type="ECO:0000313" key="4">
    <source>
        <dbReference type="Proteomes" id="UP000246077"/>
    </source>
</evidence>
<proteinExistence type="predicted"/>
<dbReference type="OrthoDB" id="7278950at2"/>
<dbReference type="EMBL" id="QGLF01000003">
    <property type="protein sequence ID" value="PWR20867.1"/>
    <property type="molecule type" value="Genomic_DNA"/>
</dbReference>
<dbReference type="InterPro" id="IPR001789">
    <property type="entry name" value="Sig_transdc_resp-reg_receiver"/>
</dbReference>
<evidence type="ECO:0000259" key="2">
    <source>
        <dbReference type="PROSITE" id="PS50110"/>
    </source>
</evidence>